<evidence type="ECO:0000313" key="4">
    <source>
        <dbReference type="Proteomes" id="UP000186583"/>
    </source>
</evidence>
<organism evidence="3 4">
    <name type="scientific">Colletotrichum chlorophyti</name>
    <dbReference type="NCBI Taxonomy" id="708187"/>
    <lineage>
        <taxon>Eukaryota</taxon>
        <taxon>Fungi</taxon>
        <taxon>Dikarya</taxon>
        <taxon>Ascomycota</taxon>
        <taxon>Pezizomycotina</taxon>
        <taxon>Sordariomycetes</taxon>
        <taxon>Hypocreomycetidae</taxon>
        <taxon>Glomerellales</taxon>
        <taxon>Glomerellaceae</taxon>
        <taxon>Colletotrichum</taxon>
    </lineage>
</organism>
<proteinExistence type="inferred from homology"/>
<dbReference type="Proteomes" id="UP000186583">
    <property type="component" value="Unassembled WGS sequence"/>
</dbReference>
<comment type="similarity">
    <text evidence="1">Belongs to the short-chain dehydrogenases/reductases (SDR) family.</text>
</comment>
<dbReference type="AlphaFoldDB" id="A0A1Q8S8R9"/>
<keyword evidence="2" id="KW-0560">Oxidoreductase</keyword>
<dbReference type="PRINTS" id="PR00081">
    <property type="entry name" value="GDHRDH"/>
</dbReference>
<dbReference type="Pfam" id="PF00106">
    <property type="entry name" value="adh_short"/>
    <property type="match status" value="1"/>
</dbReference>
<dbReference type="EMBL" id="MPGH01000002">
    <property type="protein sequence ID" value="OLN97797.1"/>
    <property type="molecule type" value="Genomic_DNA"/>
</dbReference>
<evidence type="ECO:0000313" key="3">
    <source>
        <dbReference type="EMBL" id="OLN97797.1"/>
    </source>
</evidence>
<dbReference type="OrthoDB" id="1933717at2759"/>
<reference evidence="3 4" key="1">
    <citation type="submission" date="2016-11" db="EMBL/GenBank/DDBJ databases">
        <title>Draft Genome Assembly of Colletotrichum chlorophyti a pathogen of herbaceous plants.</title>
        <authorList>
            <person name="Gan P."/>
            <person name="Narusaka M."/>
            <person name="Tsushima A."/>
            <person name="Narusaka Y."/>
            <person name="Takano Y."/>
            <person name="Shirasu K."/>
        </authorList>
    </citation>
    <scope>NUCLEOTIDE SEQUENCE [LARGE SCALE GENOMIC DNA]</scope>
    <source>
        <strain evidence="3 4">NTL11</strain>
    </source>
</reference>
<protein>
    <submittedName>
        <fullName evidence="3">Dihydroanticapsin 7-dehydrogenase 1</fullName>
    </submittedName>
</protein>
<dbReference type="PANTHER" id="PTHR43008:SF8">
    <property type="entry name" value="BENZIL REDUCTASE ((S)-BENZOIN FORMING) IRC24"/>
    <property type="match status" value="1"/>
</dbReference>
<sequence length="268" mass="28972">MEAQKIILITGANTGLGREVVKSLLQSTAVYSILVGSRNLANADNAIQTLTAEFPASKSVLHPLQVDIEDDESINRAFQTVQDNFGRLDALVNNAGGQFDQLAKEGKMTLREVWNKSWNVNTTGTHIITSTFVPLLLKSSDPRLLFITSGTSTLTGSENVAFPFNKPLAKGWPKVTIPQTNIPAYRCSKTGMNMLMREWHRILFEDGVKTWCISPGYLATGLGGSLEVNKKQGALDPAIGAGLVKSVLEGARDGDTGKVVSNQGIQAW</sequence>
<gene>
    <name evidence="3" type="ORF">CCHL11_02506</name>
</gene>
<dbReference type="PANTHER" id="PTHR43008">
    <property type="entry name" value="BENZIL REDUCTASE"/>
    <property type="match status" value="1"/>
</dbReference>
<accession>A0A1Q8S8R9</accession>
<keyword evidence="4" id="KW-1185">Reference proteome</keyword>
<comment type="caution">
    <text evidence="3">The sequence shown here is derived from an EMBL/GenBank/DDBJ whole genome shotgun (WGS) entry which is preliminary data.</text>
</comment>
<dbReference type="GO" id="GO:0050664">
    <property type="term" value="F:oxidoreductase activity, acting on NAD(P)H, oxygen as acceptor"/>
    <property type="evidence" value="ECO:0007669"/>
    <property type="project" value="TreeGrafter"/>
</dbReference>
<dbReference type="InterPro" id="IPR002347">
    <property type="entry name" value="SDR_fam"/>
</dbReference>
<evidence type="ECO:0000256" key="2">
    <source>
        <dbReference type="ARBA" id="ARBA00023002"/>
    </source>
</evidence>
<dbReference type="SUPFAM" id="SSF51735">
    <property type="entry name" value="NAD(P)-binding Rossmann-fold domains"/>
    <property type="match status" value="1"/>
</dbReference>
<name>A0A1Q8S8R9_9PEZI</name>
<dbReference type="Gene3D" id="3.40.50.720">
    <property type="entry name" value="NAD(P)-binding Rossmann-like Domain"/>
    <property type="match status" value="1"/>
</dbReference>
<dbReference type="GO" id="GO:0016616">
    <property type="term" value="F:oxidoreductase activity, acting on the CH-OH group of donors, NAD or NADP as acceptor"/>
    <property type="evidence" value="ECO:0007669"/>
    <property type="project" value="UniProtKB-ARBA"/>
</dbReference>
<evidence type="ECO:0000256" key="1">
    <source>
        <dbReference type="ARBA" id="ARBA00006484"/>
    </source>
</evidence>
<dbReference type="InterPro" id="IPR036291">
    <property type="entry name" value="NAD(P)-bd_dom_sf"/>
</dbReference>